<dbReference type="OrthoDB" id="10640155at2759"/>
<sequence length="176" mass="19530">MVQHIALPGHLAKNENARFQLNATYASATKINLFNFHFRAKSTLQTCAAPRKDFYVKKDNPRMGKENGILSFSNCDAVHFVAGRIPGGTFGIRSRNSNFLVSRRVAGTLGREVKPGRAPGIPSSSSAWKRALRCGRNYYNQVFMGVLRFRTDLAPPPERALSPSLVTSFAKNRSDE</sequence>
<organism evidence="1 2">
    <name type="scientific">Araneus ventricosus</name>
    <name type="common">Orbweaver spider</name>
    <name type="synonym">Epeira ventricosa</name>
    <dbReference type="NCBI Taxonomy" id="182803"/>
    <lineage>
        <taxon>Eukaryota</taxon>
        <taxon>Metazoa</taxon>
        <taxon>Ecdysozoa</taxon>
        <taxon>Arthropoda</taxon>
        <taxon>Chelicerata</taxon>
        <taxon>Arachnida</taxon>
        <taxon>Araneae</taxon>
        <taxon>Araneomorphae</taxon>
        <taxon>Entelegynae</taxon>
        <taxon>Araneoidea</taxon>
        <taxon>Araneidae</taxon>
        <taxon>Araneus</taxon>
    </lineage>
</organism>
<gene>
    <name evidence="1" type="ORF">AVEN_234767_1</name>
</gene>
<protein>
    <submittedName>
        <fullName evidence="1">Uncharacterized protein</fullName>
    </submittedName>
</protein>
<dbReference type="AlphaFoldDB" id="A0A4Y2M0Y3"/>
<evidence type="ECO:0000313" key="2">
    <source>
        <dbReference type="Proteomes" id="UP000499080"/>
    </source>
</evidence>
<evidence type="ECO:0000313" key="1">
    <source>
        <dbReference type="EMBL" id="GBN20073.1"/>
    </source>
</evidence>
<comment type="caution">
    <text evidence="1">The sequence shown here is derived from an EMBL/GenBank/DDBJ whole genome shotgun (WGS) entry which is preliminary data.</text>
</comment>
<dbReference type="EMBL" id="BGPR01006563">
    <property type="protein sequence ID" value="GBN20073.1"/>
    <property type="molecule type" value="Genomic_DNA"/>
</dbReference>
<accession>A0A4Y2M0Y3</accession>
<dbReference type="Proteomes" id="UP000499080">
    <property type="component" value="Unassembled WGS sequence"/>
</dbReference>
<reference evidence="1 2" key="1">
    <citation type="journal article" date="2019" name="Sci. Rep.">
        <title>Orb-weaving spider Araneus ventricosus genome elucidates the spidroin gene catalogue.</title>
        <authorList>
            <person name="Kono N."/>
            <person name="Nakamura H."/>
            <person name="Ohtoshi R."/>
            <person name="Moran D.A.P."/>
            <person name="Shinohara A."/>
            <person name="Yoshida Y."/>
            <person name="Fujiwara M."/>
            <person name="Mori M."/>
            <person name="Tomita M."/>
            <person name="Arakawa K."/>
        </authorList>
    </citation>
    <scope>NUCLEOTIDE SEQUENCE [LARGE SCALE GENOMIC DNA]</scope>
</reference>
<keyword evidence="2" id="KW-1185">Reference proteome</keyword>
<name>A0A4Y2M0Y3_ARAVE</name>
<proteinExistence type="predicted"/>